<dbReference type="EMBL" id="PDCK01000042">
    <property type="protein sequence ID" value="PRQ40840.1"/>
    <property type="molecule type" value="Genomic_DNA"/>
</dbReference>
<organism evidence="1 2">
    <name type="scientific">Rosa chinensis</name>
    <name type="common">China rose</name>
    <dbReference type="NCBI Taxonomy" id="74649"/>
    <lineage>
        <taxon>Eukaryota</taxon>
        <taxon>Viridiplantae</taxon>
        <taxon>Streptophyta</taxon>
        <taxon>Embryophyta</taxon>
        <taxon>Tracheophyta</taxon>
        <taxon>Spermatophyta</taxon>
        <taxon>Magnoliopsida</taxon>
        <taxon>eudicotyledons</taxon>
        <taxon>Gunneridae</taxon>
        <taxon>Pentapetalae</taxon>
        <taxon>rosids</taxon>
        <taxon>fabids</taxon>
        <taxon>Rosales</taxon>
        <taxon>Rosaceae</taxon>
        <taxon>Rosoideae</taxon>
        <taxon>Rosoideae incertae sedis</taxon>
        <taxon>Rosa</taxon>
    </lineage>
</organism>
<protein>
    <submittedName>
        <fullName evidence="1">Uncharacterized protein</fullName>
    </submittedName>
</protein>
<accession>A0A2P6R326</accession>
<gene>
    <name evidence="1" type="ORF">RchiOBHm_Chr4g0440441</name>
</gene>
<sequence length="70" mass="7779">MMEGVDHLSSDDEEEEGADLDRLWIMITCLANSMIMEDCIVQWGHINHMFLCAKLGIPNAIGGSEQATKL</sequence>
<dbReference type="Proteomes" id="UP000238479">
    <property type="component" value="Chromosome 4"/>
</dbReference>
<comment type="caution">
    <text evidence="1">The sequence shown here is derived from an EMBL/GenBank/DDBJ whole genome shotgun (WGS) entry which is preliminary data.</text>
</comment>
<evidence type="ECO:0000313" key="1">
    <source>
        <dbReference type="EMBL" id="PRQ40840.1"/>
    </source>
</evidence>
<proteinExistence type="predicted"/>
<evidence type="ECO:0000313" key="2">
    <source>
        <dbReference type="Proteomes" id="UP000238479"/>
    </source>
</evidence>
<name>A0A2P6R326_ROSCH</name>
<keyword evidence="2" id="KW-1185">Reference proteome</keyword>
<dbReference type="Gramene" id="PRQ40840">
    <property type="protein sequence ID" value="PRQ40840"/>
    <property type="gene ID" value="RchiOBHm_Chr4g0440441"/>
</dbReference>
<reference evidence="1 2" key="1">
    <citation type="journal article" date="2018" name="Nat. Genet.">
        <title>The Rosa genome provides new insights in the design of modern roses.</title>
        <authorList>
            <person name="Bendahmane M."/>
        </authorList>
    </citation>
    <scope>NUCLEOTIDE SEQUENCE [LARGE SCALE GENOMIC DNA]</scope>
    <source>
        <strain evidence="2">cv. Old Blush</strain>
    </source>
</reference>
<dbReference type="AlphaFoldDB" id="A0A2P6R326"/>